<feature type="domain" description="RNA polymerase sigma-70 region 2" evidence="7">
    <location>
        <begin position="34"/>
        <end position="100"/>
    </location>
</feature>
<keyword evidence="2" id="KW-0805">Transcription regulation</keyword>
<dbReference type="GO" id="GO:0003677">
    <property type="term" value="F:DNA binding"/>
    <property type="evidence" value="ECO:0007669"/>
    <property type="project" value="UniProtKB-KW"/>
</dbReference>
<protein>
    <submittedName>
        <fullName evidence="9">RNA polymerase sigma-70 factor (Sigma-E family)</fullName>
    </submittedName>
</protein>
<dbReference type="SUPFAM" id="SSF88659">
    <property type="entry name" value="Sigma3 and sigma4 domains of RNA polymerase sigma factors"/>
    <property type="match status" value="1"/>
</dbReference>
<dbReference type="RefSeq" id="WP_133873361.1">
    <property type="nucleotide sequence ID" value="NZ_BOMD01000116.1"/>
</dbReference>
<dbReference type="InterPro" id="IPR039425">
    <property type="entry name" value="RNA_pol_sigma-70-like"/>
</dbReference>
<sequence length="194" mass="21481">MQPGRNRDRHRGVRRDSGSGATERDEQFHAFVVSRRPRLLHTATLLTAGDTHLAEDLVQAALTKLYVAWPAFKRADNPDGYVRRVLVNALIDEKRRIWRRREQTMAVLPDVAGDTPSGAGPAGEAVKQALRELPPRMRAAVVFRYFYDLDVAATADALSCSEGNVKSQTARGLDRLRAALHQAQPTFLSQGATP</sequence>
<dbReference type="NCBIfam" id="TIGR02983">
    <property type="entry name" value="SigE-fam_strep"/>
    <property type="match status" value="1"/>
</dbReference>
<dbReference type="Gene3D" id="1.10.10.10">
    <property type="entry name" value="Winged helix-like DNA-binding domain superfamily/Winged helix DNA-binding domain"/>
    <property type="match status" value="1"/>
</dbReference>
<evidence type="ECO:0000313" key="9">
    <source>
        <dbReference type="EMBL" id="TDO38960.1"/>
    </source>
</evidence>
<keyword evidence="10" id="KW-1185">Reference proteome</keyword>
<evidence type="ECO:0000256" key="5">
    <source>
        <dbReference type="ARBA" id="ARBA00023163"/>
    </source>
</evidence>
<dbReference type="Gene3D" id="1.10.1740.10">
    <property type="match status" value="1"/>
</dbReference>
<dbReference type="InterPro" id="IPR013324">
    <property type="entry name" value="RNA_pol_sigma_r3/r4-like"/>
</dbReference>
<dbReference type="InterPro" id="IPR013325">
    <property type="entry name" value="RNA_pol_sigma_r2"/>
</dbReference>
<evidence type="ECO:0000256" key="1">
    <source>
        <dbReference type="ARBA" id="ARBA00010641"/>
    </source>
</evidence>
<evidence type="ECO:0000256" key="2">
    <source>
        <dbReference type="ARBA" id="ARBA00023015"/>
    </source>
</evidence>
<organism evidence="9 10">
    <name type="scientific">Paractinoplanes brasiliensis</name>
    <dbReference type="NCBI Taxonomy" id="52695"/>
    <lineage>
        <taxon>Bacteria</taxon>
        <taxon>Bacillati</taxon>
        <taxon>Actinomycetota</taxon>
        <taxon>Actinomycetes</taxon>
        <taxon>Micromonosporales</taxon>
        <taxon>Micromonosporaceae</taxon>
        <taxon>Paractinoplanes</taxon>
    </lineage>
</organism>
<keyword evidence="3" id="KW-0731">Sigma factor</keyword>
<gene>
    <name evidence="9" type="ORF">C8E87_2632</name>
</gene>
<dbReference type="EMBL" id="SNWR01000001">
    <property type="protein sequence ID" value="TDO38960.1"/>
    <property type="molecule type" value="Genomic_DNA"/>
</dbReference>
<dbReference type="InterPro" id="IPR007627">
    <property type="entry name" value="RNA_pol_sigma70_r2"/>
</dbReference>
<dbReference type="InterPro" id="IPR013249">
    <property type="entry name" value="RNA_pol_sigma70_r4_t2"/>
</dbReference>
<dbReference type="PANTHER" id="PTHR43133:SF50">
    <property type="entry name" value="ECF RNA POLYMERASE SIGMA FACTOR SIGM"/>
    <property type="match status" value="1"/>
</dbReference>
<dbReference type="NCBIfam" id="TIGR02937">
    <property type="entry name" value="sigma70-ECF"/>
    <property type="match status" value="1"/>
</dbReference>
<evidence type="ECO:0000256" key="4">
    <source>
        <dbReference type="ARBA" id="ARBA00023125"/>
    </source>
</evidence>
<dbReference type="OrthoDB" id="3678480at2"/>
<evidence type="ECO:0000313" key="10">
    <source>
        <dbReference type="Proteomes" id="UP000294901"/>
    </source>
</evidence>
<dbReference type="AlphaFoldDB" id="A0A4R6JR01"/>
<evidence type="ECO:0000259" key="7">
    <source>
        <dbReference type="Pfam" id="PF04542"/>
    </source>
</evidence>
<dbReference type="InterPro" id="IPR014284">
    <property type="entry name" value="RNA_pol_sigma-70_dom"/>
</dbReference>
<name>A0A4R6JR01_9ACTN</name>
<dbReference type="PANTHER" id="PTHR43133">
    <property type="entry name" value="RNA POLYMERASE ECF-TYPE SIGMA FACTO"/>
    <property type="match status" value="1"/>
</dbReference>
<reference evidence="9 10" key="1">
    <citation type="submission" date="2019-03" db="EMBL/GenBank/DDBJ databases">
        <title>Sequencing the genomes of 1000 actinobacteria strains.</title>
        <authorList>
            <person name="Klenk H.-P."/>
        </authorList>
    </citation>
    <scope>NUCLEOTIDE SEQUENCE [LARGE SCALE GENOMIC DNA]</scope>
    <source>
        <strain evidence="9 10">DSM 43805</strain>
    </source>
</reference>
<dbReference type="GO" id="GO:0006352">
    <property type="term" value="P:DNA-templated transcription initiation"/>
    <property type="evidence" value="ECO:0007669"/>
    <property type="project" value="InterPro"/>
</dbReference>
<evidence type="ECO:0000259" key="8">
    <source>
        <dbReference type="Pfam" id="PF08281"/>
    </source>
</evidence>
<keyword evidence="4" id="KW-0238">DNA-binding</keyword>
<comment type="caution">
    <text evidence="9">The sequence shown here is derived from an EMBL/GenBank/DDBJ whole genome shotgun (WGS) entry which is preliminary data.</text>
</comment>
<dbReference type="InterPro" id="IPR036388">
    <property type="entry name" value="WH-like_DNA-bd_sf"/>
</dbReference>
<feature type="compositionally biased region" description="Basic and acidic residues" evidence="6">
    <location>
        <begin position="14"/>
        <end position="27"/>
    </location>
</feature>
<dbReference type="SUPFAM" id="SSF88946">
    <property type="entry name" value="Sigma2 domain of RNA polymerase sigma factors"/>
    <property type="match status" value="1"/>
</dbReference>
<dbReference type="InterPro" id="IPR014325">
    <property type="entry name" value="RNA_pol_sigma-E_actinobac"/>
</dbReference>
<evidence type="ECO:0000256" key="3">
    <source>
        <dbReference type="ARBA" id="ARBA00023082"/>
    </source>
</evidence>
<dbReference type="Proteomes" id="UP000294901">
    <property type="component" value="Unassembled WGS sequence"/>
</dbReference>
<feature type="domain" description="RNA polymerase sigma factor 70 region 4 type 2" evidence="8">
    <location>
        <begin position="124"/>
        <end position="176"/>
    </location>
</feature>
<evidence type="ECO:0000256" key="6">
    <source>
        <dbReference type="SAM" id="MobiDB-lite"/>
    </source>
</evidence>
<dbReference type="Pfam" id="PF04542">
    <property type="entry name" value="Sigma70_r2"/>
    <property type="match status" value="1"/>
</dbReference>
<accession>A0A4R6JR01</accession>
<dbReference type="CDD" id="cd06171">
    <property type="entry name" value="Sigma70_r4"/>
    <property type="match status" value="1"/>
</dbReference>
<keyword evidence="5" id="KW-0804">Transcription</keyword>
<dbReference type="Pfam" id="PF08281">
    <property type="entry name" value="Sigma70_r4_2"/>
    <property type="match status" value="1"/>
</dbReference>
<proteinExistence type="inferred from homology"/>
<feature type="region of interest" description="Disordered" evidence="6">
    <location>
        <begin position="1"/>
        <end position="27"/>
    </location>
</feature>
<dbReference type="GO" id="GO:0016987">
    <property type="term" value="F:sigma factor activity"/>
    <property type="evidence" value="ECO:0007669"/>
    <property type="project" value="UniProtKB-KW"/>
</dbReference>
<comment type="similarity">
    <text evidence="1">Belongs to the sigma-70 factor family. ECF subfamily.</text>
</comment>